<dbReference type="GO" id="GO:0000398">
    <property type="term" value="P:mRNA splicing, via spliceosome"/>
    <property type="evidence" value="ECO:0007669"/>
    <property type="project" value="TreeGrafter"/>
</dbReference>
<dbReference type="PROSITE" id="PS50294">
    <property type="entry name" value="WD_REPEATS_REGION"/>
    <property type="match status" value="3"/>
</dbReference>
<comment type="similarity">
    <text evidence="5">Belongs to the WD repeat MORG1 family.</text>
</comment>
<proteinExistence type="inferred from homology"/>
<dbReference type="GO" id="GO:0071013">
    <property type="term" value="C:catalytic step 2 spliceosome"/>
    <property type="evidence" value="ECO:0007669"/>
    <property type="project" value="TreeGrafter"/>
</dbReference>
<dbReference type="EMBL" id="NAJL01000014">
    <property type="protein sequence ID" value="TKA29576.1"/>
    <property type="molecule type" value="Genomic_DNA"/>
</dbReference>
<keyword evidence="4" id="KW-0677">Repeat</keyword>
<dbReference type="Pfam" id="PF00400">
    <property type="entry name" value="WD40"/>
    <property type="match status" value="5"/>
</dbReference>
<comment type="subcellular location">
    <subcellularLocation>
        <location evidence="1">Cytoplasm</location>
    </subcellularLocation>
</comment>
<dbReference type="SMART" id="SM00320">
    <property type="entry name" value="WD40"/>
    <property type="match status" value="6"/>
</dbReference>
<dbReference type="InterPro" id="IPR020472">
    <property type="entry name" value="WD40_PAC1"/>
</dbReference>
<feature type="repeat" description="WD" evidence="6">
    <location>
        <begin position="15"/>
        <end position="57"/>
    </location>
</feature>
<dbReference type="PANTHER" id="PTHR22842:SF3">
    <property type="entry name" value="WD REPEAT DOMAIN-CONTAINING PROTEIN 83"/>
    <property type="match status" value="1"/>
</dbReference>
<dbReference type="InterPro" id="IPR015943">
    <property type="entry name" value="WD40/YVTN_repeat-like_dom_sf"/>
</dbReference>
<dbReference type="SUPFAM" id="SSF50978">
    <property type="entry name" value="WD40 repeat-like"/>
    <property type="match status" value="1"/>
</dbReference>
<dbReference type="Proteomes" id="UP000308549">
    <property type="component" value="Unassembled WGS sequence"/>
</dbReference>
<dbReference type="PROSITE" id="PS50082">
    <property type="entry name" value="WD_REPEATS_2"/>
    <property type="match status" value="4"/>
</dbReference>
<gene>
    <name evidence="7" type="ORF">B0A50_03589</name>
</gene>
<dbReference type="PANTHER" id="PTHR22842">
    <property type="entry name" value="WD40 REPEAT PROTEIN"/>
    <property type="match status" value="1"/>
</dbReference>
<evidence type="ECO:0000256" key="4">
    <source>
        <dbReference type="ARBA" id="ARBA00022737"/>
    </source>
</evidence>
<dbReference type="InterPro" id="IPR036322">
    <property type="entry name" value="WD40_repeat_dom_sf"/>
</dbReference>
<dbReference type="InterPro" id="IPR051980">
    <property type="entry name" value="WD_repeat_MORG1"/>
</dbReference>
<dbReference type="Gene3D" id="2.130.10.10">
    <property type="entry name" value="YVTN repeat-like/Quinoprotein amine dehydrogenase"/>
    <property type="match status" value="2"/>
</dbReference>
<dbReference type="AlphaFoldDB" id="A0A4U0U586"/>
<reference evidence="7 8" key="1">
    <citation type="submission" date="2017-03" db="EMBL/GenBank/DDBJ databases">
        <title>Genomes of endolithic fungi from Antarctica.</title>
        <authorList>
            <person name="Coleine C."/>
            <person name="Masonjones S."/>
            <person name="Stajich J.E."/>
        </authorList>
    </citation>
    <scope>NUCLEOTIDE SEQUENCE [LARGE SCALE GENOMIC DNA]</scope>
    <source>
        <strain evidence="7 8">CCFEE 6315</strain>
    </source>
</reference>
<dbReference type="CDD" id="cd00200">
    <property type="entry name" value="WD40"/>
    <property type="match status" value="1"/>
</dbReference>
<keyword evidence="2" id="KW-0963">Cytoplasm</keyword>
<accession>A0A4U0U586</accession>
<evidence type="ECO:0000313" key="7">
    <source>
        <dbReference type="EMBL" id="TKA29576.1"/>
    </source>
</evidence>
<evidence type="ECO:0000256" key="6">
    <source>
        <dbReference type="PROSITE-ProRule" id="PRU00221"/>
    </source>
</evidence>
<dbReference type="InterPro" id="IPR001680">
    <property type="entry name" value="WD40_rpt"/>
</dbReference>
<evidence type="ECO:0000256" key="3">
    <source>
        <dbReference type="ARBA" id="ARBA00022574"/>
    </source>
</evidence>
<evidence type="ECO:0000313" key="8">
    <source>
        <dbReference type="Proteomes" id="UP000308549"/>
    </source>
</evidence>
<keyword evidence="8" id="KW-1185">Reference proteome</keyword>
<sequence length="318" mass="34153">MSPSRDFPTTPTARLVGHGGPVHALTFSAGTGQYLLTGSQDRSIRLYNPFTSKLIQTYSAHGYEVLDLAVSEDNGRFASVGGDKTVFLWDVATAQTIRRFTGHVGRVNAVAFGGEGDGVAVSGSYDGTVKVWDCKSRSDRPIMSFSEAKDSVSSVWVNGHVIYAASVDGRVRVYDLANACVDVDVLGASVTSVMPTKANDAYLVSTLDSTVRLVDRPSGKCLQTFKDEHFKNENYRIRSTLAMADSMAISGSEDGMVLVWDVLSGKVLHKLSHTRERGALGEVGKKNIVSAVAWNQLRKMWASAGGNGEVVVWGGHDG</sequence>
<organism evidence="7 8">
    <name type="scientific">Salinomyces thailandicus</name>
    <dbReference type="NCBI Taxonomy" id="706561"/>
    <lineage>
        <taxon>Eukaryota</taxon>
        <taxon>Fungi</taxon>
        <taxon>Dikarya</taxon>
        <taxon>Ascomycota</taxon>
        <taxon>Pezizomycotina</taxon>
        <taxon>Dothideomycetes</taxon>
        <taxon>Dothideomycetidae</taxon>
        <taxon>Mycosphaerellales</taxon>
        <taxon>Teratosphaeriaceae</taxon>
        <taxon>Salinomyces</taxon>
    </lineage>
</organism>
<feature type="repeat" description="WD" evidence="6">
    <location>
        <begin position="249"/>
        <end position="270"/>
    </location>
</feature>
<feature type="repeat" description="WD" evidence="6">
    <location>
        <begin position="58"/>
        <end position="99"/>
    </location>
</feature>
<feature type="repeat" description="WD" evidence="6">
    <location>
        <begin position="100"/>
        <end position="133"/>
    </location>
</feature>
<dbReference type="OrthoDB" id="1068471at2759"/>
<name>A0A4U0U586_9PEZI</name>
<evidence type="ECO:0000256" key="5">
    <source>
        <dbReference type="ARBA" id="ARBA00038145"/>
    </source>
</evidence>
<keyword evidence="3 6" id="KW-0853">WD repeat</keyword>
<comment type="caution">
    <text evidence="7">The sequence shown here is derived from an EMBL/GenBank/DDBJ whole genome shotgun (WGS) entry which is preliminary data.</text>
</comment>
<protein>
    <submittedName>
        <fullName evidence="7">Uncharacterized protein</fullName>
    </submittedName>
</protein>
<evidence type="ECO:0000256" key="2">
    <source>
        <dbReference type="ARBA" id="ARBA00022490"/>
    </source>
</evidence>
<evidence type="ECO:0000256" key="1">
    <source>
        <dbReference type="ARBA" id="ARBA00004496"/>
    </source>
</evidence>
<dbReference type="GO" id="GO:0005737">
    <property type="term" value="C:cytoplasm"/>
    <property type="evidence" value="ECO:0007669"/>
    <property type="project" value="UniProtKB-SubCell"/>
</dbReference>
<dbReference type="PRINTS" id="PR00320">
    <property type="entry name" value="GPROTEINBRPT"/>
</dbReference>